<feature type="domain" description="Cystatin" evidence="4">
    <location>
        <begin position="46"/>
        <end position="125"/>
    </location>
</feature>
<keyword evidence="6" id="KW-1185">Reference proteome</keyword>
<organism evidence="5">
    <name type="scientific">Solanum lycopersicum</name>
    <name type="common">Tomato</name>
    <name type="synonym">Lycopersicon esculentum</name>
    <dbReference type="NCBI Taxonomy" id="4081"/>
    <lineage>
        <taxon>Eukaryota</taxon>
        <taxon>Viridiplantae</taxon>
        <taxon>Streptophyta</taxon>
        <taxon>Embryophyta</taxon>
        <taxon>Tracheophyta</taxon>
        <taxon>Spermatophyta</taxon>
        <taxon>Magnoliopsida</taxon>
        <taxon>eudicotyledons</taxon>
        <taxon>Gunneridae</taxon>
        <taxon>Pentapetalae</taxon>
        <taxon>asterids</taxon>
        <taxon>lamiids</taxon>
        <taxon>Solanales</taxon>
        <taxon>Solanaceae</taxon>
        <taxon>Solanoideae</taxon>
        <taxon>Solaneae</taxon>
        <taxon>Solanum</taxon>
        <taxon>Solanum subgen. Lycopersicon</taxon>
    </lineage>
</organism>
<dbReference type="SMR" id="A0A3Q7IRT0"/>
<evidence type="ECO:0000313" key="5">
    <source>
        <dbReference type="EnsemblPlants" id="Solyc11g012375.1.1.1"/>
    </source>
</evidence>
<evidence type="ECO:0000256" key="3">
    <source>
        <dbReference type="SAM" id="SignalP"/>
    </source>
</evidence>
<dbReference type="InterPro" id="IPR000010">
    <property type="entry name" value="Cystatin_dom"/>
</dbReference>
<reference evidence="5" key="1">
    <citation type="journal article" date="2012" name="Nature">
        <title>The tomato genome sequence provides insights into fleshy fruit evolution.</title>
        <authorList>
            <consortium name="Tomato Genome Consortium"/>
        </authorList>
    </citation>
    <scope>NUCLEOTIDE SEQUENCE [LARGE SCALE GENOMIC DNA]</scope>
    <source>
        <strain evidence="5">cv. Heinz 1706</strain>
    </source>
</reference>
<keyword evidence="1" id="KW-0646">Protease inhibitor</keyword>
<evidence type="ECO:0000259" key="4">
    <source>
        <dbReference type="Pfam" id="PF16845"/>
    </source>
</evidence>
<keyword evidence="3" id="KW-0732">Signal</keyword>
<keyword evidence="2" id="KW-0789">Thiol protease inhibitor</keyword>
<dbReference type="AlphaFoldDB" id="A0A3Q7IRT0"/>
<dbReference type="Gene3D" id="3.10.450.10">
    <property type="match status" value="1"/>
</dbReference>
<dbReference type="GeneID" id="138339676"/>
<dbReference type="Proteomes" id="UP000004994">
    <property type="component" value="Chromosome 11"/>
</dbReference>
<dbReference type="Gramene" id="Solyc11g012375.1.1">
    <property type="protein sequence ID" value="Solyc11g012375.1.1.1"/>
    <property type="gene ID" value="Solyc11g012375.1"/>
</dbReference>
<feature type="chain" id="PRO_5018645281" description="Cystatin domain-containing protein" evidence="3">
    <location>
        <begin position="24"/>
        <end position="126"/>
    </location>
</feature>
<dbReference type="KEGG" id="sly:138339676"/>
<dbReference type="OMA" id="VAMEFDE"/>
<feature type="signal peptide" evidence="3">
    <location>
        <begin position="1"/>
        <end position="23"/>
    </location>
</feature>
<dbReference type="GO" id="GO:0004869">
    <property type="term" value="F:cysteine-type endopeptidase inhibitor activity"/>
    <property type="evidence" value="ECO:0007669"/>
    <property type="project" value="UniProtKB-KW"/>
</dbReference>
<dbReference type="PANTHER" id="PTHR47364:SF11">
    <property type="entry name" value="CYSTEINE PROTEINASE INHIBITOR 5-LIKE"/>
    <property type="match status" value="1"/>
</dbReference>
<evidence type="ECO:0000256" key="2">
    <source>
        <dbReference type="ARBA" id="ARBA00022704"/>
    </source>
</evidence>
<proteinExistence type="predicted"/>
<evidence type="ECO:0000256" key="1">
    <source>
        <dbReference type="ARBA" id="ARBA00022690"/>
    </source>
</evidence>
<reference evidence="5" key="2">
    <citation type="submission" date="2019-01" db="UniProtKB">
        <authorList>
            <consortium name="EnsemblPlants"/>
        </authorList>
    </citation>
    <scope>IDENTIFICATION</scope>
    <source>
        <strain evidence="5">cv. Heinz 1706</strain>
    </source>
</reference>
<dbReference type="EnsemblPlants" id="Solyc11g012375.1.1">
    <property type="protein sequence ID" value="Solyc11g012375.1.1.1"/>
    <property type="gene ID" value="Solyc11g012375.1"/>
</dbReference>
<dbReference type="InterPro" id="IPR046350">
    <property type="entry name" value="Cystatin_sf"/>
</dbReference>
<dbReference type="RefSeq" id="XP_069147654.1">
    <property type="nucleotide sequence ID" value="XM_069291553.1"/>
</dbReference>
<name>A0A3Q7IRT0_SOLLC</name>
<dbReference type="Pfam" id="PF16845">
    <property type="entry name" value="SQAPI"/>
    <property type="match status" value="1"/>
</dbReference>
<dbReference type="InParanoid" id="A0A3Q7IRT0"/>
<dbReference type="PANTHER" id="PTHR47364">
    <property type="entry name" value="CYSTEINE PROTEINASE INHIBITOR 5"/>
    <property type="match status" value="1"/>
</dbReference>
<evidence type="ECO:0000313" key="6">
    <source>
        <dbReference type="Proteomes" id="UP000004994"/>
    </source>
</evidence>
<sequence length="126" mass="14540">MAFRSNFLLLTILVAFTFYHVFATTNDDQKLHNSSEHDDWQSISPKDLNDPKLVDIANFAINTTNLETKYAELEFQSISEGKFKVDNNGTTYDLLIVAMEFDELNVYETVVFENSKDNVRKLISFD</sequence>
<accession>A0A3Q7IRT0</accession>
<dbReference type="SUPFAM" id="SSF54403">
    <property type="entry name" value="Cystatin/monellin"/>
    <property type="match status" value="1"/>
</dbReference>
<protein>
    <recommendedName>
        <fullName evidence="4">Cystatin domain-containing protein</fullName>
    </recommendedName>
</protein>